<dbReference type="GO" id="GO:0046872">
    <property type="term" value="F:metal ion binding"/>
    <property type="evidence" value="ECO:0007669"/>
    <property type="project" value="UniProtKB-KW"/>
</dbReference>
<name>A0A4W2H4X3_BOBOX</name>
<dbReference type="STRING" id="30522.A0A4W2H4X3"/>
<keyword evidence="4" id="KW-0411">Iron-sulfur</keyword>
<dbReference type="Gene3D" id="3.40.5.90">
    <property type="entry name" value="CDGSH iron-sulfur domain, mitoNEET-type"/>
    <property type="match status" value="1"/>
</dbReference>
<reference evidence="7" key="2">
    <citation type="submission" date="2025-05" db="UniProtKB">
        <authorList>
            <consortium name="Ensembl"/>
        </authorList>
    </citation>
    <scope>IDENTIFICATION</scope>
</reference>
<dbReference type="SMART" id="SM00704">
    <property type="entry name" value="ZnF_CDGSH"/>
    <property type="match status" value="1"/>
</dbReference>
<dbReference type="PANTHER" id="PTHR46491:SF3">
    <property type="entry name" value="CDGSH IRON-SULFUR DOMAIN-CONTAINING PROTEIN 3, MITOCHONDRIAL"/>
    <property type="match status" value="1"/>
</dbReference>
<dbReference type="Ensembl" id="ENSBIXT00000052661.1">
    <property type="protein sequence ID" value="ENSBIXP00000043959.1"/>
    <property type="gene ID" value="ENSBIXG00000028147.1"/>
</dbReference>
<feature type="domain" description="Iron-binding zinc finger CDGSH type" evidence="6">
    <location>
        <begin position="82"/>
        <end position="119"/>
    </location>
</feature>
<evidence type="ECO:0000256" key="5">
    <source>
        <dbReference type="ARBA" id="ARBA00034078"/>
    </source>
</evidence>
<keyword evidence="3" id="KW-0408">Iron</keyword>
<organism evidence="7 9">
    <name type="scientific">Bos indicus x Bos taurus</name>
    <name type="common">Hybrid cattle</name>
    <dbReference type="NCBI Taxonomy" id="30522"/>
    <lineage>
        <taxon>Eukaryota</taxon>
        <taxon>Metazoa</taxon>
        <taxon>Chordata</taxon>
        <taxon>Craniata</taxon>
        <taxon>Vertebrata</taxon>
        <taxon>Euteleostomi</taxon>
        <taxon>Mammalia</taxon>
        <taxon>Eutheria</taxon>
        <taxon>Laurasiatheria</taxon>
        <taxon>Artiodactyla</taxon>
        <taxon>Ruminantia</taxon>
        <taxon>Pecora</taxon>
        <taxon>Bovidae</taxon>
        <taxon>Bovinae</taxon>
        <taxon>Bos</taxon>
    </lineage>
</organism>
<sequence>MGSVCSIGMPVWPAAWTVNQRRGHHLLAGPMVPQNPSQVRGGPKNTHQGGAGGWENLQVVCVWPQQKVVLCDGSHFFKCPGLSPLKFKAQETCMVARCTCKATQKPPYCDGTHKSELVQKAELGSPLWEWLTPGITAPIAGL</sequence>
<evidence type="ECO:0000256" key="2">
    <source>
        <dbReference type="ARBA" id="ARBA00022723"/>
    </source>
</evidence>
<dbReference type="Proteomes" id="UP000314981">
    <property type="component" value="Chromosome 3"/>
</dbReference>
<evidence type="ECO:0000259" key="6">
    <source>
        <dbReference type="SMART" id="SM00704"/>
    </source>
</evidence>
<keyword evidence="1" id="KW-0001">2Fe-2S</keyword>
<keyword evidence="2" id="KW-0479">Metal-binding</keyword>
<proteinExistence type="predicted"/>
<dbReference type="InterPro" id="IPR052950">
    <property type="entry name" value="CISD"/>
</dbReference>
<comment type="cofactor">
    <cofactor evidence="5">
        <name>[2Fe-2S] cluster</name>
        <dbReference type="ChEBI" id="CHEBI:190135"/>
    </cofactor>
</comment>
<dbReference type="GO" id="GO:0051537">
    <property type="term" value="F:2 iron, 2 sulfur cluster binding"/>
    <property type="evidence" value="ECO:0007669"/>
    <property type="project" value="UniProtKB-KW"/>
</dbReference>
<evidence type="ECO:0000256" key="3">
    <source>
        <dbReference type="ARBA" id="ARBA00023004"/>
    </source>
</evidence>
<dbReference type="GeneTree" id="ENSGT01030000235809"/>
<reference evidence="8 9" key="1">
    <citation type="submission" date="2018-11" db="EMBL/GenBank/DDBJ databases">
        <title>Haplotype-resolved cattle genomes.</title>
        <authorList>
            <person name="Low W.Y."/>
            <person name="Tearle R."/>
            <person name="Bickhart D.M."/>
            <person name="Rosen B.D."/>
            <person name="Koren S."/>
            <person name="Rhie A."/>
            <person name="Hiendleder S."/>
            <person name="Phillippy A.M."/>
            <person name="Smith T.P.L."/>
            <person name="Williams J.L."/>
        </authorList>
    </citation>
    <scope>NUCLEOTIDE SEQUENCE [LARGE SCALE GENOMIC DNA]</scope>
</reference>
<evidence type="ECO:0000313" key="8">
    <source>
        <dbReference type="Proteomes" id="UP000314981"/>
    </source>
</evidence>
<dbReference type="SMR" id="A0A4W2H4X3"/>
<dbReference type="Proteomes" id="UP000429181">
    <property type="component" value="Chromosome 3"/>
</dbReference>
<evidence type="ECO:0000256" key="1">
    <source>
        <dbReference type="ARBA" id="ARBA00022714"/>
    </source>
</evidence>
<dbReference type="PANTHER" id="PTHR46491">
    <property type="entry name" value="CDGSH IRON SULFUR DOMAIN PROTEIN HOMOLOG"/>
    <property type="match status" value="1"/>
</dbReference>
<protein>
    <recommendedName>
        <fullName evidence="6">Iron-binding zinc finger CDGSH type domain-containing protein</fullName>
    </recommendedName>
</protein>
<keyword evidence="8" id="KW-1185">Reference proteome</keyword>
<dbReference type="GO" id="GO:0005739">
    <property type="term" value="C:mitochondrion"/>
    <property type="evidence" value="ECO:0007669"/>
    <property type="project" value="TreeGrafter"/>
</dbReference>
<dbReference type="AlphaFoldDB" id="A0A4W2H4X3"/>
<dbReference type="Ensembl" id="ENSBIXT00005040096.1">
    <property type="protein sequence ID" value="ENSBIXP00005024735.1"/>
    <property type="gene ID" value="ENSBIXG00005027264.1"/>
</dbReference>
<accession>A0A4W2H4X3</accession>
<evidence type="ECO:0000313" key="7">
    <source>
        <dbReference type="Ensembl" id="ENSBIXP00005024735.1"/>
    </source>
</evidence>
<dbReference type="InterPro" id="IPR018967">
    <property type="entry name" value="FeS-contain_CDGSH-typ"/>
</dbReference>
<evidence type="ECO:0000313" key="9">
    <source>
        <dbReference type="Proteomes" id="UP000429181"/>
    </source>
</evidence>
<evidence type="ECO:0000256" key="4">
    <source>
        <dbReference type="ARBA" id="ARBA00023014"/>
    </source>
</evidence>
<dbReference type="InterPro" id="IPR042216">
    <property type="entry name" value="MitoNEET_CISD"/>
</dbReference>